<dbReference type="PaxDb" id="4565-Traes_4BS_61BA6242B.2"/>
<dbReference type="OrthoDB" id="270624at2759"/>
<protein>
    <submittedName>
        <fullName evidence="2">Uncharacterized protein</fullName>
    </submittedName>
</protein>
<dbReference type="RefSeq" id="XP_044369351.1">
    <property type="nucleotide sequence ID" value="XM_044513416.1"/>
</dbReference>
<dbReference type="Gramene" id="TraesNOR4B03G02303070.5">
    <property type="protein sequence ID" value="TraesNOR4B03G02303070.5"/>
    <property type="gene ID" value="TraesNOR4B03G02303070"/>
</dbReference>
<dbReference type="Gramene" id="TraesJAG4B03G02285250.1">
    <property type="protein sequence ID" value="TraesJAG4B03G02285250.1"/>
    <property type="gene ID" value="TraesJAG4B03G02285250"/>
</dbReference>
<accession>A0A3B6IPW0</accession>
<dbReference type="Gramene" id="TraesJAG4B03G02285250.7">
    <property type="protein sequence ID" value="TraesJAG4B03G02285250.7"/>
    <property type="gene ID" value="TraesJAG4B03G02285250"/>
</dbReference>
<evidence type="ECO:0000256" key="1">
    <source>
        <dbReference type="SAM" id="MobiDB-lite"/>
    </source>
</evidence>
<dbReference type="Gramene" id="TraesLAC4B03G02238000.1">
    <property type="protein sequence ID" value="TraesLAC4B03G02238000.1"/>
    <property type="gene ID" value="TraesLAC4B03G02238000"/>
</dbReference>
<dbReference type="Gramene" id="TraesCS4B02G145100.1">
    <property type="protein sequence ID" value="TraesCS4B02G145100.1"/>
    <property type="gene ID" value="TraesCS4B02G145100"/>
</dbReference>
<dbReference type="EnsemblPlants" id="TraesCS4B02G145100.1">
    <property type="protein sequence ID" value="TraesCS4B02G145100.1"/>
    <property type="gene ID" value="TraesCS4B02G145100"/>
</dbReference>
<evidence type="ECO:0000313" key="2">
    <source>
        <dbReference type="EnsemblPlants" id="TraesCS4B02G145100.1"/>
    </source>
</evidence>
<dbReference type="Gramene" id="TraesCAD_scaffold_001880_01G000200.1">
    <property type="protein sequence ID" value="TraesCAD_scaffold_001880_01G000200.1"/>
    <property type="gene ID" value="TraesCAD_scaffold_001880_01G000200"/>
</dbReference>
<organism evidence="2">
    <name type="scientific">Triticum aestivum</name>
    <name type="common">Wheat</name>
    <dbReference type="NCBI Taxonomy" id="4565"/>
    <lineage>
        <taxon>Eukaryota</taxon>
        <taxon>Viridiplantae</taxon>
        <taxon>Streptophyta</taxon>
        <taxon>Embryophyta</taxon>
        <taxon>Tracheophyta</taxon>
        <taxon>Spermatophyta</taxon>
        <taxon>Magnoliopsida</taxon>
        <taxon>Liliopsida</taxon>
        <taxon>Poales</taxon>
        <taxon>Poaceae</taxon>
        <taxon>BOP clade</taxon>
        <taxon>Pooideae</taxon>
        <taxon>Triticodae</taxon>
        <taxon>Triticeae</taxon>
        <taxon>Triticinae</taxon>
        <taxon>Triticum</taxon>
    </lineage>
</organism>
<dbReference type="Gramene" id="TraesJAG4B03G02285250.4">
    <property type="protein sequence ID" value="TraesJAG4B03G02285250.4"/>
    <property type="gene ID" value="TraesJAG4B03G02285250"/>
</dbReference>
<name>A0A3B6IPW0_WHEAT</name>
<reference evidence="2" key="1">
    <citation type="submission" date="2018-08" db="EMBL/GenBank/DDBJ databases">
        <authorList>
            <person name="Rossello M."/>
        </authorList>
    </citation>
    <scope>NUCLEOTIDE SEQUENCE [LARGE SCALE GENOMIC DNA]</scope>
    <source>
        <strain evidence="2">cv. Chinese Spring</strain>
    </source>
</reference>
<dbReference type="Gramene" id="TraesSTA4B03G02279400.6">
    <property type="protein sequence ID" value="TraesSTA4B03G02279400.6"/>
    <property type="gene ID" value="TraesSTA4B03G02279400"/>
</dbReference>
<dbReference type="Gramene" id="TraesSTA4B03G02279400.5">
    <property type="protein sequence ID" value="TraesSTA4B03G02279400.5"/>
    <property type="gene ID" value="TraesSTA4B03G02279400"/>
</dbReference>
<feature type="region of interest" description="Disordered" evidence="1">
    <location>
        <begin position="77"/>
        <end position="100"/>
    </location>
</feature>
<dbReference type="Proteomes" id="UP000019116">
    <property type="component" value="Chromosome 4B"/>
</dbReference>
<dbReference type="PANTHER" id="PTHR14091:SF0">
    <property type="entry name" value="PERIODIC TRYPTOPHAN PROTEIN 1 HOMOLOG"/>
    <property type="match status" value="1"/>
</dbReference>
<dbReference type="Gramene" id="TraesJAG4B03G02285250.6">
    <property type="protein sequence ID" value="TraesJAG4B03G02285250.6"/>
    <property type="gene ID" value="TraesJAG4B03G02285250"/>
</dbReference>
<keyword evidence="3" id="KW-1185">Reference proteome</keyword>
<dbReference type="STRING" id="4565.A0A3B6IPW0"/>
<dbReference type="Gramene" id="TraesCS4B03G0345000.1">
    <property type="protein sequence ID" value="TraesCS4B03G0345000.1.CDS"/>
    <property type="gene ID" value="TraesCS4B03G0345000"/>
</dbReference>
<dbReference type="Gramene" id="TraesLAC4B03G02238000.3">
    <property type="protein sequence ID" value="TraesLAC4B03G02238000.3"/>
    <property type="gene ID" value="TraesLAC4B03G02238000"/>
</dbReference>
<dbReference type="GeneID" id="123091808"/>
<dbReference type="Gramene" id="TraesSTA4B03G02279400.3">
    <property type="protein sequence ID" value="TraesSTA4B03G02279400.3"/>
    <property type="gene ID" value="TraesSTA4B03G02279400"/>
</dbReference>
<dbReference type="Gramene" id="TraesLDM4B03G02286050.1">
    <property type="protein sequence ID" value="TraesLDM4B03G02286050.1"/>
    <property type="gene ID" value="TraesLDM4B03G02286050"/>
</dbReference>
<dbReference type="GO" id="GO:0005634">
    <property type="term" value="C:nucleus"/>
    <property type="evidence" value="ECO:0000318"/>
    <property type="project" value="GO_Central"/>
</dbReference>
<dbReference type="Gramene" id="TraesLAC4B03G02238000.2">
    <property type="protein sequence ID" value="TraesLAC4B03G02238000.2"/>
    <property type="gene ID" value="TraesLAC4B03G02238000"/>
</dbReference>
<dbReference type="Gramene" id="TraesNOR4B03G02303070.1">
    <property type="protein sequence ID" value="TraesNOR4B03G02303070.1"/>
    <property type="gene ID" value="TraesNOR4B03G02303070"/>
</dbReference>
<dbReference type="Gramene" id="TraesLDM4B03G02286050.3">
    <property type="protein sequence ID" value="TraesLDM4B03G02286050.3"/>
    <property type="gene ID" value="TraesLDM4B03G02286050"/>
</dbReference>
<dbReference type="Gramene" id="TraesROB_scaffold_001056_01G000100.1">
    <property type="protein sequence ID" value="TraesROB_scaffold_001056_01G000100.1"/>
    <property type="gene ID" value="TraesROB_scaffold_001056_01G000100"/>
</dbReference>
<dbReference type="Gramene" id="TraesJAG4B03G02285250.2">
    <property type="protein sequence ID" value="TraesJAG4B03G02285250.2"/>
    <property type="gene ID" value="TraesJAG4B03G02285250"/>
</dbReference>
<dbReference type="AlphaFoldDB" id="A0A3B6IPW0"/>
<dbReference type="PANTHER" id="PTHR14091">
    <property type="entry name" value="PERIODIC TRYPTOPHAN PROTEIN 1"/>
    <property type="match status" value="1"/>
</dbReference>
<dbReference type="Gramene" id="TraesSTA4B03G02279400.1">
    <property type="protein sequence ID" value="TraesSTA4B03G02279400.1"/>
    <property type="gene ID" value="TraesSTA4B03G02279400"/>
</dbReference>
<dbReference type="Gramene" id="TraesNOR4B03G02303070.2">
    <property type="protein sequence ID" value="TraesNOR4B03G02303070.2"/>
    <property type="gene ID" value="TraesNOR4B03G02303070"/>
</dbReference>
<dbReference type="Gramene" id="TraesSYM4B03G02312800.3">
    <property type="protein sequence ID" value="TraesSYM4B03G02312800.3"/>
    <property type="gene ID" value="TraesSYM4B03G02312800"/>
</dbReference>
<evidence type="ECO:0000313" key="3">
    <source>
        <dbReference type="Proteomes" id="UP000019116"/>
    </source>
</evidence>
<reference evidence="2" key="2">
    <citation type="submission" date="2018-10" db="UniProtKB">
        <authorList>
            <consortium name="EnsemblPlants"/>
        </authorList>
    </citation>
    <scope>IDENTIFICATION</scope>
</reference>
<dbReference type="Gramene" id="TraesMAC4B03G02285480.4">
    <property type="protein sequence ID" value="TraesMAC4B03G02285480.4"/>
    <property type="gene ID" value="TraesMAC4B03G02285480"/>
</dbReference>
<dbReference type="RefSeq" id="XP_044369352.1">
    <property type="nucleotide sequence ID" value="XM_044513417.1"/>
</dbReference>
<feature type="compositionally biased region" description="Acidic residues" evidence="1">
    <location>
        <begin position="81"/>
        <end position="100"/>
    </location>
</feature>
<dbReference type="Gramene" id="TraesCLE_scaffold_000195_01G000200.1">
    <property type="protein sequence ID" value="TraesCLE_scaffold_000195_01G000200.1"/>
    <property type="gene ID" value="TraesCLE_scaffold_000195_01G000200"/>
</dbReference>
<gene>
    <name evidence="2" type="primary">LOC123091808</name>
</gene>
<sequence>MPDPILLPPSSPRLLAPLPFHITVPPPSLPYLAAPLPFQIAAATSLLLPRPGSLLRLPLPLLLIVLLRSRVFAYRAGSDTNDTDGDEDDDPVMEVDGTEDEEVDEVVQAKAAAKALGTKSSLGSGTVGDVFDGLVELNMDAYDDEEDGLELFSTRLGDLYYESNEEDPYIIKNDDEDDGEDDDEEIKDMTIKSTDIVIVCAHNKDEFNSLQVSIVEELEDGDPNMFVRHEVPLSDFLLCTAWMDFNRQDLGPSSRRTRPGPPMDQGFVQAITMVSRGAVGVKEDDGSVETVKRG</sequence>
<dbReference type="InterPro" id="IPR044285">
    <property type="entry name" value="PWP1"/>
</dbReference>
<dbReference type="GO" id="GO:0006364">
    <property type="term" value="P:rRNA processing"/>
    <property type="evidence" value="ECO:0007669"/>
    <property type="project" value="InterPro"/>
</dbReference>
<dbReference type="Gramene" id="TraesJAG4B03G02285250.5">
    <property type="protein sequence ID" value="TraesJAG4B03G02285250.5"/>
    <property type="gene ID" value="TraesJAG4B03G02285250"/>
</dbReference>
<dbReference type="Gramene" id="TraesSYM4B03G02312800.1">
    <property type="protein sequence ID" value="TraesSYM4B03G02312800.1"/>
    <property type="gene ID" value="TraesSYM4B03G02312800"/>
</dbReference>
<dbReference type="Gramene" id="TraesARI4B03G02321890.2">
    <property type="protein sequence ID" value="TraesARI4B03G02321890.2"/>
    <property type="gene ID" value="TraesARI4B03G02321890"/>
</dbReference>
<dbReference type="Gramene" id="TraesMAC4B03G02285480.1">
    <property type="protein sequence ID" value="TraesMAC4B03G02285480.1"/>
    <property type="gene ID" value="TraesMAC4B03G02285480"/>
</dbReference>
<dbReference type="Gramene" id="TraesLAC4B03G02238000.5">
    <property type="protein sequence ID" value="TraesLAC4B03G02238000.5"/>
    <property type="gene ID" value="TraesLAC4B03G02238000"/>
</dbReference>
<dbReference type="Gramene" id="TraesARI4B03G02321890.1">
    <property type="protein sequence ID" value="TraesARI4B03G02321890.1"/>
    <property type="gene ID" value="TraesARI4B03G02321890"/>
</dbReference>
<proteinExistence type="predicted"/>
<dbReference type="Gramene" id="TraesSYM4B03G02312800.2">
    <property type="protein sequence ID" value="TraesSYM4B03G02312800.2"/>
    <property type="gene ID" value="TraesSYM4B03G02312800"/>
</dbReference>
<dbReference type="Gramene" id="TraesMAC4B03G02285480.2">
    <property type="protein sequence ID" value="TraesMAC4B03G02285480.2"/>
    <property type="gene ID" value="TraesMAC4B03G02285480"/>
</dbReference>
<dbReference type="Gramene" id="TraesWEE_scaffold_000249_01G000200.1">
    <property type="protein sequence ID" value="TraesWEE_scaffold_000249_01G000200.1"/>
    <property type="gene ID" value="TraesWEE_scaffold_000249_01G000200"/>
</dbReference>
<dbReference type="Gramene" id="TraesARI4B03G02321890.3">
    <property type="protein sequence ID" value="TraesARI4B03G02321890.3"/>
    <property type="gene ID" value="TraesARI4B03G02321890"/>
</dbReference>